<dbReference type="EMBL" id="SMLK01000001">
    <property type="protein sequence ID" value="TFZ08395.1"/>
    <property type="molecule type" value="Genomic_DNA"/>
</dbReference>
<keyword evidence="3" id="KW-1185">Reference proteome</keyword>
<dbReference type="Proteomes" id="UP000297839">
    <property type="component" value="Unassembled WGS sequence"/>
</dbReference>
<comment type="caution">
    <text evidence="2">The sequence shown here is derived from an EMBL/GenBank/DDBJ whole genome shotgun (WGS) entry which is preliminary data.</text>
</comment>
<accession>A0A4Z0CDK9</accession>
<keyword evidence="1" id="KW-0812">Transmembrane</keyword>
<name>A0A4Z0CDK9_9BURK</name>
<feature type="transmembrane region" description="Helical" evidence="1">
    <location>
        <begin position="41"/>
        <end position="64"/>
    </location>
</feature>
<protein>
    <submittedName>
        <fullName evidence="2">C4-dicarboxylate ABC transporter substrate-binding protein</fullName>
    </submittedName>
</protein>
<feature type="transmembrane region" description="Helical" evidence="1">
    <location>
        <begin position="114"/>
        <end position="135"/>
    </location>
</feature>
<organism evidence="2 3">
    <name type="scientific">Ramlibacter humi</name>
    <dbReference type="NCBI Taxonomy" id="2530451"/>
    <lineage>
        <taxon>Bacteria</taxon>
        <taxon>Pseudomonadati</taxon>
        <taxon>Pseudomonadota</taxon>
        <taxon>Betaproteobacteria</taxon>
        <taxon>Burkholderiales</taxon>
        <taxon>Comamonadaceae</taxon>
        <taxon>Ramlibacter</taxon>
    </lineage>
</organism>
<keyword evidence="1" id="KW-0472">Membrane</keyword>
<reference evidence="2 3" key="1">
    <citation type="submission" date="2019-03" db="EMBL/GenBank/DDBJ databases">
        <title>Ramlibacter sp. 18x22-1, whole genome shotgun sequence.</title>
        <authorList>
            <person name="Zhang X."/>
            <person name="Feng G."/>
            <person name="Zhu H."/>
        </authorList>
    </citation>
    <scope>NUCLEOTIDE SEQUENCE [LARGE SCALE GENOMIC DNA]</scope>
    <source>
        <strain evidence="2 3">18x22-1</strain>
    </source>
</reference>
<evidence type="ECO:0000313" key="2">
    <source>
        <dbReference type="EMBL" id="TFZ08395.1"/>
    </source>
</evidence>
<feature type="transmembrane region" description="Helical" evidence="1">
    <location>
        <begin position="76"/>
        <end position="94"/>
    </location>
</feature>
<sequence length="144" mass="15798">MRWLFAAAAALILPLVVLLFAQWPLRDVVQAGSRQANDAAQILFALVMAVGVAAAGRAGTHLRAPRGDANAPWRRWTVLVLVGPWAAYLLWSSAPTVWQSLLQQERFAETLNPGYFLVRLALWLLAALALVQAFLDAMSPRPAR</sequence>
<dbReference type="OrthoDB" id="8904384at2"/>
<evidence type="ECO:0000313" key="3">
    <source>
        <dbReference type="Proteomes" id="UP000297839"/>
    </source>
</evidence>
<gene>
    <name evidence="2" type="ORF">EZ216_04365</name>
</gene>
<dbReference type="AlphaFoldDB" id="A0A4Z0CDK9"/>
<evidence type="ECO:0000256" key="1">
    <source>
        <dbReference type="SAM" id="Phobius"/>
    </source>
</evidence>
<proteinExistence type="predicted"/>
<dbReference type="RefSeq" id="WP_135248331.1">
    <property type="nucleotide sequence ID" value="NZ_SMLK01000001.1"/>
</dbReference>
<keyword evidence="1" id="KW-1133">Transmembrane helix</keyword>